<sequence>MNLPPRFLNWRIVDGRKVPCRADGTICNAHAPANHTDFATASTSQYGVAFDVRAEDGLFFLDMDKCRDDAGNWTAKATAIFTSFNGAWGEVSQSGKGLHIMGRCDPSRLADRRNKWDGWLEFYTDGRFVAFGGAGWAPIGGEARPDQDWTDQLLKLVPARKHRGELPRGVDDRYTGNWTDEKLIERMFAASGGAGAAFGLKATVRDLWDAKADILGRLYPAFDGKGDFDHSSADAALMAHLAFWTGKDMPRMDQLFRRSALMREKYEKRADYRRDTIQNAARLCEEVYSVGGNGQSADETQNGWEPLPSAFTQADLLPAPMLELAAFLPPALAQWIDDAAKAKSAPPDYVFFAFLSVSASLIGNARKVSPKPSWSQAVSIWPMCIGNPSSGKSPALDAVIDPLRVVENPIRKKAESEFAEWKSKKALADMAEDGWKKTVRLAFAKNETPPEKPKAMTIAPEPHMPRLMVSDCTIEKLATICAAQPKGILQFRDELSGWLLGMVRYSNSSDRPFWLEANGGRSYSVERVGRDTVTIPRLLINVLGGIQPDKLKSLLIDGDDDGLLARFIPVWPDSVPLEDHLEGYSDTLAVKVFERLCGLEMYTDEAGDSIPITRAFDATARKEFHAFRERLIQLEADASGALVPFLGKLPGLTATFSLLRGYIRWANDNSMTEPDIVSSDDVVSSIALAERYIIPMAQRCYSAFGATKEISNAVRLLNIIKQRGWTEFTQRKLQRTLGNRISSARELEAQIKELKAVDAVRETVSQTNSQVGRPSKRFVVNPYVYQEE</sequence>
<evidence type="ECO:0000313" key="3">
    <source>
        <dbReference type="Proteomes" id="UP001255416"/>
    </source>
</evidence>
<dbReference type="RefSeq" id="WP_316773101.1">
    <property type="nucleotide sequence ID" value="NZ_JASMWN010000002.1"/>
</dbReference>
<dbReference type="Pfam" id="PF22763">
    <property type="entry name" value="NrS1-1_pol-like_HBD"/>
    <property type="match status" value="1"/>
</dbReference>
<name>A0ABU3V9D0_9RHOB</name>
<evidence type="ECO:0000313" key="2">
    <source>
        <dbReference type="EMBL" id="MDU9002764.1"/>
    </source>
</evidence>
<gene>
    <name evidence="2" type="ORF">QO231_02715</name>
</gene>
<evidence type="ECO:0000259" key="1">
    <source>
        <dbReference type="Pfam" id="PF22763"/>
    </source>
</evidence>
<protein>
    <submittedName>
        <fullName evidence="2">DUF3987 domain-containing protein</fullName>
    </submittedName>
</protein>
<dbReference type="InterPro" id="IPR054468">
    <property type="entry name" value="NrSPol-like_HBD"/>
</dbReference>
<accession>A0ABU3V9D0</accession>
<dbReference type="EMBL" id="JASMWN010000002">
    <property type="protein sequence ID" value="MDU9002764.1"/>
    <property type="molecule type" value="Genomic_DNA"/>
</dbReference>
<dbReference type="Proteomes" id="UP001255416">
    <property type="component" value="Unassembled WGS sequence"/>
</dbReference>
<keyword evidence="3" id="KW-1185">Reference proteome</keyword>
<comment type="caution">
    <text evidence="2">The sequence shown here is derived from an EMBL/GenBank/DDBJ whole genome shotgun (WGS) entry which is preliminary data.</text>
</comment>
<organism evidence="2 3">
    <name type="scientific">Sedimentitalea todarodis</name>
    <dbReference type="NCBI Taxonomy" id="1631240"/>
    <lineage>
        <taxon>Bacteria</taxon>
        <taxon>Pseudomonadati</taxon>
        <taxon>Pseudomonadota</taxon>
        <taxon>Alphaproteobacteria</taxon>
        <taxon>Rhodobacterales</taxon>
        <taxon>Paracoccaceae</taxon>
        <taxon>Sedimentitalea</taxon>
    </lineage>
</organism>
<dbReference type="Pfam" id="PF13148">
    <property type="entry name" value="DUF3987"/>
    <property type="match status" value="1"/>
</dbReference>
<reference evidence="3" key="1">
    <citation type="submission" date="2023-05" db="EMBL/GenBank/DDBJ databases">
        <title>Sedimentitalea sp. nov. JM2-8.</title>
        <authorList>
            <person name="Huang J."/>
        </authorList>
    </citation>
    <scope>NUCLEOTIDE SEQUENCE [LARGE SCALE GENOMIC DNA]</scope>
    <source>
        <strain evidence="3">KHS03</strain>
    </source>
</reference>
<feature type="domain" description="NrS-1 polymerase-like HBD" evidence="1">
    <location>
        <begin position="230"/>
        <end position="289"/>
    </location>
</feature>
<dbReference type="InterPro" id="IPR025048">
    <property type="entry name" value="DUF3987"/>
</dbReference>
<proteinExistence type="predicted"/>